<feature type="region of interest" description="Disordered" evidence="1">
    <location>
        <begin position="38"/>
        <end position="92"/>
    </location>
</feature>
<evidence type="ECO:0000313" key="2">
    <source>
        <dbReference type="EMBL" id="AVK77228.1"/>
    </source>
</evidence>
<feature type="compositionally biased region" description="Polar residues" evidence="1">
    <location>
        <begin position="61"/>
        <end position="76"/>
    </location>
</feature>
<dbReference type="KEGG" id="vg:36841683"/>
<accession>A0A2U7UFG9</accession>
<dbReference type="GeneID" id="36841683"/>
<gene>
    <name evidence="2" type="ORF">pmac_cds_540</name>
</gene>
<organism evidence="2">
    <name type="scientific">Pandoravirus macleodensis</name>
    <dbReference type="NCBI Taxonomy" id="2107707"/>
    <lineage>
        <taxon>Viruses</taxon>
        <taxon>Pandoravirus</taxon>
    </lineage>
</organism>
<sequence>MSSTSNNSRYEHIIQTLRGLGDNAAAAALIRVIEEQRQCPDTQRVAQESAGPVSAPPASTDAPSTEADSGLQQSAASLVAQPEHTESESAQAVHASRIDCEHVADAVAVPNPIHVRIDTVDEAAAGSDVEKSDKTASVQPECAKGQAQQMPSNALVSQLADQADVIATPSVAGTANDYVTLAQFVAFLDTMPADNLVKGGGLIRVATVAFDVARVTADAVGFSHDIKASCTHDINAGPIALKGPFNAISLNGNTATARRLCDALAPLVAVNPSAGVCVADNAIKLEGAFSFATDNTVRFHNTSLNPAHVMPNRDVIRDAIAFASRCVESGISCGEVLSMLVRRIPARQHMDVIHLVALNDRVVTGKQIGVLFQSSSFSHNDVPTDLFAEVEPVGECPAGFKDAPHISMGRLPMTWDELEATIIDEDEFDDLDDLPRCTGGRPWALPLF</sequence>
<dbReference type="EMBL" id="MG011691">
    <property type="protein sequence ID" value="AVK77228.1"/>
    <property type="molecule type" value="Genomic_DNA"/>
</dbReference>
<proteinExistence type="predicted"/>
<evidence type="ECO:0000256" key="1">
    <source>
        <dbReference type="SAM" id="MobiDB-lite"/>
    </source>
</evidence>
<reference evidence="2" key="1">
    <citation type="journal article" date="2018" name="Nat. Commun.">
        <title>Diversity and evolution of the emerging Pandoraviridae family.</title>
        <authorList>
            <person name="Legendre M."/>
            <person name="Fabre E."/>
            <person name="Poirot O."/>
            <person name="Jeudy S."/>
            <person name="Lartigue A."/>
            <person name="Alempic J.M."/>
            <person name="Beucher L."/>
            <person name="Philippe N."/>
            <person name="Bertaux L."/>
            <person name="Christo-Foroux E."/>
            <person name="Labadie K."/>
            <person name="Coute Y."/>
            <person name="Abergel C."/>
            <person name="Claverie J.M."/>
        </authorList>
    </citation>
    <scope>NUCLEOTIDE SEQUENCE [LARGE SCALE GENOMIC DNA]</scope>
    <source>
        <strain evidence="2">Macleodensis</strain>
    </source>
</reference>
<dbReference type="Proteomes" id="UP000249758">
    <property type="component" value="Segment"/>
</dbReference>
<name>A0A2U7UFG9_9VIRU</name>
<protein>
    <submittedName>
        <fullName evidence="2">Uncharacterized protein</fullName>
    </submittedName>
</protein>
<dbReference type="RefSeq" id="YP_009481224.1">
    <property type="nucleotide sequence ID" value="NC_037665.1"/>
</dbReference>